<proteinExistence type="predicted"/>
<reference evidence="1 2" key="1">
    <citation type="submission" date="2019-05" db="EMBL/GenBank/DDBJ databases">
        <title>Another draft genome of Portunus trituberculatus and its Hox gene families provides insights of decapod evolution.</title>
        <authorList>
            <person name="Jeong J.-H."/>
            <person name="Song I."/>
            <person name="Kim S."/>
            <person name="Choi T."/>
            <person name="Kim D."/>
            <person name="Ryu S."/>
            <person name="Kim W."/>
        </authorList>
    </citation>
    <scope>NUCLEOTIDE SEQUENCE [LARGE SCALE GENOMIC DNA]</scope>
    <source>
        <tissue evidence="1">Muscle</tissue>
    </source>
</reference>
<protein>
    <submittedName>
        <fullName evidence="1">Uncharacterized protein</fullName>
    </submittedName>
</protein>
<dbReference type="AlphaFoldDB" id="A0A5B7EL46"/>
<sequence length="61" mass="6240">MVQIFISTTLPCDVAYKVLKNCISPNSPPWTGPCSCHNSGGCGGGGGWGQGWGGGEKEVGR</sequence>
<keyword evidence="2" id="KW-1185">Reference proteome</keyword>
<comment type="caution">
    <text evidence="1">The sequence shown here is derived from an EMBL/GenBank/DDBJ whole genome shotgun (WGS) entry which is preliminary data.</text>
</comment>
<dbReference type="Proteomes" id="UP000324222">
    <property type="component" value="Unassembled WGS sequence"/>
</dbReference>
<accession>A0A5B7EL46</accession>
<dbReference type="EMBL" id="VSRR010002929">
    <property type="protein sequence ID" value="MPC33869.1"/>
    <property type="molecule type" value="Genomic_DNA"/>
</dbReference>
<evidence type="ECO:0000313" key="2">
    <source>
        <dbReference type="Proteomes" id="UP000324222"/>
    </source>
</evidence>
<organism evidence="1 2">
    <name type="scientific">Portunus trituberculatus</name>
    <name type="common">Swimming crab</name>
    <name type="synonym">Neptunus trituberculatus</name>
    <dbReference type="NCBI Taxonomy" id="210409"/>
    <lineage>
        <taxon>Eukaryota</taxon>
        <taxon>Metazoa</taxon>
        <taxon>Ecdysozoa</taxon>
        <taxon>Arthropoda</taxon>
        <taxon>Crustacea</taxon>
        <taxon>Multicrustacea</taxon>
        <taxon>Malacostraca</taxon>
        <taxon>Eumalacostraca</taxon>
        <taxon>Eucarida</taxon>
        <taxon>Decapoda</taxon>
        <taxon>Pleocyemata</taxon>
        <taxon>Brachyura</taxon>
        <taxon>Eubrachyura</taxon>
        <taxon>Portunoidea</taxon>
        <taxon>Portunidae</taxon>
        <taxon>Portuninae</taxon>
        <taxon>Portunus</taxon>
    </lineage>
</organism>
<gene>
    <name evidence="1" type="ORF">E2C01_027235</name>
</gene>
<evidence type="ECO:0000313" key="1">
    <source>
        <dbReference type="EMBL" id="MPC33869.1"/>
    </source>
</evidence>
<name>A0A5B7EL46_PORTR</name>